<evidence type="ECO:0000313" key="2">
    <source>
        <dbReference type="Proteomes" id="UP000829647"/>
    </source>
</evidence>
<dbReference type="PROSITE" id="PS51257">
    <property type="entry name" value="PROKAR_LIPOPROTEIN"/>
    <property type="match status" value="1"/>
</dbReference>
<reference evidence="1 2" key="1">
    <citation type="submission" date="2022-04" db="EMBL/GenBank/DDBJ databases">
        <title>Hymenobacter sp. isolated from the air.</title>
        <authorList>
            <person name="Won M."/>
            <person name="Lee C.-M."/>
            <person name="Woen H.-Y."/>
            <person name="Kwon S.-W."/>
        </authorList>
    </citation>
    <scope>NUCLEOTIDE SEQUENCE [LARGE SCALE GENOMIC DNA]</scope>
    <source>
        <strain evidence="2">5516 S-25</strain>
    </source>
</reference>
<keyword evidence="2" id="KW-1185">Reference proteome</keyword>
<name>A0ABY4JDY4_9BACT</name>
<dbReference type="RefSeq" id="WP_247976636.1">
    <property type="nucleotide sequence ID" value="NZ_CP095848.1"/>
</dbReference>
<accession>A0ABY4JDY4</accession>
<evidence type="ECO:0000313" key="1">
    <source>
        <dbReference type="EMBL" id="UPL50641.1"/>
    </source>
</evidence>
<organism evidence="1 2">
    <name type="scientific">Hymenobacter sublimis</name>
    <dbReference type="NCBI Taxonomy" id="2933777"/>
    <lineage>
        <taxon>Bacteria</taxon>
        <taxon>Pseudomonadati</taxon>
        <taxon>Bacteroidota</taxon>
        <taxon>Cytophagia</taxon>
        <taxon>Cytophagales</taxon>
        <taxon>Hymenobacteraceae</taxon>
        <taxon>Hymenobacter</taxon>
    </lineage>
</organism>
<protein>
    <recommendedName>
        <fullName evidence="3">Septum formation inhibitor Maf</fullName>
    </recommendedName>
</protein>
<dbReference type="EMBL" id="CP095848">
    <property type="protein sequence ID" value="UPL50641.1"/>
    <property type="molecule type" value="Genomic_DNA"/>
</dbReference>
<dbReference type="Proteomes" id="UP000829647">
    <property type="component" value="Chromosome"/>
</dbReference>
<proteinExistence type="predicted"/>
<gene>
    <name evidence="1" type="ORF">MWH26_07010</name>
</gene>
<sequence length="318" mass="36224">MRIVAVVVGGALGAGLLSCSPDSGSKPAASVAALEVATENPLTRRGGPLRQQWAMDRLWEDGKAEVATYEAERVVYGEARRFEYTLITVKEEFSQQYNVKTDDRQRKDVFPVMKVNQFCTIPTEQYPYHFLTSLFFRRDQPAQLHKLTTSSQEWCGNTFKTILDDGMQYVQTYNSYWDGQGVGQRQLRRVVLFEDALPYTLRSLRFETLPTFKADVYELQQTNQATPPVLYPAHIRTEDVLTADTSEPAWRVTVTLTNQKRNVYWFGKQYPNVLLRQTTWDGRTLQLKQVRRYVYWPVALAAATAPDSAAAMPAAAAR</sequence>
<evidence type="ECO:0008006" key="3">
    <source>
        <dbReference type="Google" id="ProtNLM"/>
    </source>
</evidence>